<dbReference type="RefSeq" id="WP_121464125.1">
    <property type="nucleotide sequence ID" value="NZ_CP025121.1"/>
</dbReference>
<feature type="transmembrane region" description="Helical" evidence="1">
    <location>
        <begin position="6"/>
        <end position="39"/>
    </location>
</feature>
<name>A0A660HN49_ZIZJU</name>
<feature type="transmembrane region" description="Helical" evidence="1">
    <location>
        <begin position="81"/>
        <end position="100"/>
    </location>
</feature>
<dbReference type="KEGG" id="pzi:CWO85_02775"/>
<keyword evidence="1" id="KW-0472">Membrane</keyword>
<organism evidence="2 3">
    <name type="scientific">Ziziphus jujuba witches'-broom phytoplasma</name>
    <dbReference type="NCBI Taxonomy" id="135727"/>
    <lineage>
        <taxon>Bacteria</taxon>
        <taxon>Bacillati</taxon>
        <taxon>Mycoplasmatota</taxon>
        <taxon>Mollicutes</taxon>
        <taxon>Acholeplasmatales</taxon>
        <taxon>Acholeplasmataceae</taxon>
        <taxon>Candidatus Phytoplasma</taxon>
        <taxon>16SrV (Elm yellows group)</taxon>
    </lineage>
</organism>
<keyword evidence="3" id="KW-1185">Reference proteome</keyword>
<evidence type="ECO:0000313" key="2">
    <source>
        <dbReference type="EMBL" id="AYJ01412.1"/>
    </source>
</evidence>
<proteinExistence type="predicted"/>
<dbReference type="EMBL" id="CP025121">
    <property type="protein sequence ID" value="AYJ01412.1"/>
    <property type="molecule type" value="Genomic_DNA"/>
</dbReference>
<reference evidence="2 3" key="1">
    <citation type="journal article" date="2018" name="BMC Genomics">
        <title>Comparative genome analysis of jujube witches'-broom Phytoplasma, an obligate pathogen that causes jujube witches'-broom disease.</title>
        <authorList>
            <person name="Wang J."/>
            <person name="Song L."/>
            <person name="Jiao Q."/>
            <person name="Yang S."/>
            <person name="Gao R."/>
            <person name="Lu X."/>
            <person name="Zhou G."/>
        </authorList>
    </citation>
    <scope>NUCLEOTIDE SEQUENCE [LARGE SCALE GENOMIC DNA]</scope>
    <source>
        <strain evidence="2">Jwb-nky</strain>
    </source>
</reference>
<keyword evidence="1" id="KW-1133">Transmembrane helix</keyword>
<gene>
    <name evidence="2" type="ORF">CWO85_02775</name>
</gene>
<dbReference type="AlphaFoldDB" id="A0A660HN49"/>
<feature type="transmembrane region" description="Helical" evidence="1">
    <location>
        <begin position="51"/>
        <end position="69"/>
    </location>
</feature>
<accession>A0A660HN49</accession>
<evidence type="ECO:0000256" key="1">
    <source>
        <dbReference type="SAM" id="Phobius"/>
    </source>
</evidence>
<dbReference type="Proteomes" id="UP000272462">
    <property type="component" value="Chromosome"/>
</dbReference>
<sequence length="112" mass="12162">MKYRVGLATKIGCVLCIIPSCVLCIIFGLGIPFVILFLNVFNGKVRKDTKMLAGILGLVFFGFLIPLASVCGSEVTQETEISSGIFSLCFGIFPGILILIGKYKKIKKKLVN</sequence>
<protein>
    <submittedName>
        <fullName evidence="2">Uncharacterized protein</fullName>
    </submittedName>
</protein>
<keyword evidence="1" id="KW-0812">Transmembrane</keyword>
<evidence type="ECO:0000313" key="3">
    <source>
        <dbReference type="Proteomes" id="UP000272462"/>
    </source>
</evidence>